<dbReference type="EMBL" id="BMFK01000001">
    <property type="protein sequence ID" value="GGE57953.1"/>
    <property type="molecule type" value="Genomic_DNA"/>
</dbReference>
<protein>
    <submittedName>
        <fullName evidence="1">Uncharacterized protein</fullName>
    </submittedName>
</protein>
<dbReference type="AlphaFoldDB" id="A0A917AJM9"/>
<dbReference type="RefSeq" id="WP_188386903.1">
    <property type="nucleotide sequence ID" value="NZ_BMFK01000001.1"/>
</dbReference>
<organism evidence="1 2">
    <name type="scientific">Priestia taiwanensis</name>
    <dbReference type="NCBI Taxonomy" id="1347902"/>
    <lineage>
        <taxon>Bacteria</taxon>
        <taxon>Bacillati</taxon>
        <taxon>Bacillota</taxon>
        <taxon>Bacilli</taxon>
        <taxon>Bacillales</taxon>
        <taxon>Bacillaceae</taxon>
        <taxon>Priestia</taxon>
    </lineage>
</organism>
<comment type="caution">
    <text evidence="1">The sequence shown here is derived from an EMBL/GenBank/DDBJ whole genome shotgun (WGS) entry which is preliminary data.</text>
</comment>
<reference evidence="1" key="2">
    <citation type="submission" date="2020-09" db="EMBL/GenBank/DDBJ databases">
        <authorList>
            <person name="Sun Q."/>
            <person name="Zhou Y."/>
        </authorList>
    </citation>
    <scope>NUCLEOTIDE SEQUENCE</scope>
    <source>
        <strain evidence="1">CGMCC 1.12698</strain>
    </source>
</reference>
<reference evidence="1" key="1">
    <citation type="journal article" date="2014" name="Int. J. Syst. Evol. Microbiol.">
        <title>Complete genome sequence of Corynebacterium casei LMG S-19264T (=DSM 44701T), isolated from a smear-ripened cheese.</title>
        <authorList>
            <consortium name="US DOE Joint Genome Institute (JGI-PGF)"/>
            <person name="Walter F."/>
            <person name="Albersmeier A."/>
            <person name="Kalinowski J."/>
            <person name="Ruckert C."/>
        </authorList>
    </citation>
    <scope>NUCLEOTIDE SEQUENCE</scope>
    <source>
        <strain evidence="1">CGMCC 1.12698</strain>
    </source>
</reference>
<evidence type="ECO:0000313" key="2">
    <source>
        <dbReference type="Proteomes" id="UP000605259"/>
    </source>
</evidence>
<gene>
    <name evidence="1" type="ORF">GCM10007140_05410</name>
</gene>
<sequence>MKYICILFEDGKYYIVTSKEGEVVNPKVEITKEAADELIKAGAPLCEE</sequence>
<keyword evidence="2" id="KW-1185">Reference proteome</keyword>
<dbReference type="Proteomes" id="UP000605259">
    <property type="component" value="Unassembled WGS sequence"/>
</dbReference>
<evidence type="ECO:0000313" key="1">
    <source>
        <dbReference type="EMBL" id="GGE57953.1"/>
    </source>
</evidence>
<accession>A0A917AJM9</accession>
<proteinExistence type="predicted"/>
<name>A0A917AJM9_9BACI</name>